<proteinExistence type="predicted"/>
<reference evidence="1 2" key="1">
    <citation type="submission" date="2023-12" db="EMBL/GenBank/DDBJ databases">
        <title>Genomic sequences of Capnocytophaga and Parvimonas strains.</title>
        <authorList>
            <person name="Watt R.M."/>
            <person name="Wang M."/>
            <person name="Yang T."/>
            <person name="Tong W.M."/>
        </authorList>
    </citation>
    <scope>NUCLEOTIDE SEQUENCE [LARGE SCALE GENOMIC DNA]</scope>
    <source>
        <strain evidence="1 2">CCUG 13096</strain>
    </source>
</reference>
<dbReference type="EMBL" id="JAYKBW010000001">
    <property type="protein sequence ID" value="MEB3073734.1"/>
    <property type="molecule type" value="Genomic_DNA"/>
</dbReference>
<evidence type="ECO:0000313" key="1">
    <source>
        <dbReference type="EMBL" id="MEB3073734.1"/>
    </source>
</evidence>
<name>A0ABU5Z516_9FLAO</name>
<dbReference type="Proteomes" id="UP001311730">
    <property type="component" value="Unassembled WGS sequence"/>
</dbReference>
<keyword evidence="2" id="KW-1185">Reference proteome</keyword>
<comment type="caution">
    <text evidence="1">The sequence shown here is derived from an EMBL/GenBank/DDBJ whole genome shotgun (WGS) entry which is preliminary data.</text>
</comment>
<gene>
    <name evidence="1" type="ORF">VJJ08_00275</name>
</gene>
<evidence type="ECO:0000313" key="2">
    <source>
        <dbReference type="Proteomes" id="UP001311730"/>
    </source>
</evidence>
<dbReference type="RefSeq" id="WP_323982286.1">
    <property type="nucleotide sequence ID" value="NZ_JAYKBW010000001.1"/>
</dbReference>
<sequence length="191" mass="22587">MSVFLILISILLFSCEESKKVKSNFTKNTFVTENERIKVNDSLPLLKDFLLLEDELLQKDLFKKIDSVSAIHYPMYKKEDIVNITPKMLGGYLYDINQLYLKDSVISYDITKKEYYHKMIHREMQKYKTSDYKNIIYVEAYPNKTFRLVINYSYTVQFGKSEEPISVESSISYSFKIINRKIVEFDIQESG</sequence>
<accession>A0ABU5Z516</accession>
<evidence type="ECO:0008006" key="3">
    <source>
        <dbReference type="Google" id="ProtNLM"/>
    </source>
</evidence>
<organism evidence="1 2">
    <name type="scientific">Capnocytophaga gingivalis</name>
    <dbReference type="NCBI Taxonomy" id="1017"/>
    <lineage>
        <taxon>Bacteria</taxon>
        <taxon>Pseudomonadati</taxon>
        <taxon>Bacteroidota</taxon>
        <taxon>Flavobacteriia</taxon>
        <taxon>Flavobacteriales</taxon>
        <taxon>Flavobacteriaceae</taxon>
        <taxon>Capnocytophaga</taxon>
    </lineage>
</organism>
<protein>
    <recommendedName>
        <fullName evidence="3">Lipoprotein</fullName>
    </recommendedName>
</protein>